<keyword evidence="12" id="KW-0564">Palmitate</keyword>
<evidence type="ECO:0000256" key="2">
    <source>
        <dbReference type="ARBA" id="ARBA00009450"/>
    </source>
</evidence>
<evidence type="ECO:0000256" key="10">
    <source>
        <dbReference type="ARBA" id="ARBA00023114"/>
    </source>
</evidence>
<dbReference type="EMBL" id="JADBEC010000002">
    <property type="protein sequence ID" value="MBE1507165.1"/>
    <property type="molecule type" value="Genomic_DNA"/>
</dbReference>
<dbReference type="Proteomes" id="UP000620262">
    <property type="component" value="Unassembled WGS sequence"/>
</dbReference>
<evidence type="ECO:0000259" key="16">
    <source>
        <dbReference type="Pfam" id="PF10531"/>
    </source>
</evidence>
<feature type="domain" description="Soluble ligand binding" evidence="16">
    <location>
        <begin position="282"/>
        <end position="310"/>
    </location>
</feature>
<dbReference type="Pfam" id="PF22461">
    <property type="entry name" value="SLBB_2"/>
    <property type="match status" value="1"/>
</dbReference>
<dbReference type="Gene3D" id="3.30.1950.10">
    <property type="entry name" value="wza like domain"/>
    <property type="match status" value="1"/>
</dbReference>
<evidence type="ECO:0000256" key="8">
    <source>
        <dbReference type="ARBA" id="ARBA00023047"/>
    </source>
</evidence>
<keyword evidence="4" id="KW-1134">Transmembrane beta strand</keyword>
<dbReference type="Pfam" id="PF02563">
    <property type="entry name" value="Poly_export"/>
    <property type="match status" value="1"/>
</dbReference>
<keyword evidence="8" id="KW-0625">Polysaccharide transport</keyword>
<keyword evidence="5" id="KW-0762">Sugar transport</keyword>
<dbReference type="InterPro" id="IPR054765">
    <property type="entry name" value="SLBB_dom"/>
</dbReference>
<evidence type="ECO:0000256" key="11">
    <source>
        <dbReference type="ARBA" id="ARBA00023136"/>
    </source>
</evidence>
<dbReference type="Pfam" id="PF10531">
    <property type="entry name" value="SLBB"/>
    <property type="match status" value="1"/>
</dbReference>
<reference evidence="18 19" key="1">
    <citation type="submission" date="2020-10" db="EMBL/GenBank/DDBJ databases">
        <title>Sequencing the genomes of 1000 actinobacteria strains.</title>
        <authorList>
            <person name="Klenk H.-P."/>
        </authorList>
    </citation>
    <scope>NUCLEOTIDE SEQUENCE [LARGE SCALE GENOMIC DNA]</scope>
    <source>
        <strain evidence="18 19">DSM 7307</strain>
    </source>
</reference>
<evidence type="ECO:0000256" key="4">
    <source>
        <dbReference type="ARBA" id="ARBA00022452"/>
    </source>
</evidence>
<evidence type="ECO:0000259" key="15">
    <source>
        <dbReference type="Pfam" id="PF02563"/>
    </source>
</evidence>
<keyword evidence="3" id="KW-0813">Transport</keyword>
<evidence type="ECO:0000256" key="7">
    <source>
        <dbReference type="ARBA" id="ARBA00022729"/>
    </source>
</evidence>
<keyword evidence="11" id="KW-0472">Membrane</keyword>
<evidence type="ECO:0000256" key="12">
    <source>
        <dbReference type="ARBA" id="ARBA00023139"/>
    </source>
</evidence>
<accession>A0ABR9IVC7</accession>
<keyword evidence="6" id="KW-0812">Transmembrane</keyword>
<protein>
    <submittedName>
        <fullName evidence="18">Polysaccharide export outer membrane protein</fullName>
    </submittedName>
</protein>
<comment type="similarity">
    <text evidence="2">Belongs to the BexD/CtrA/VexA family.</text>
</comment>
<name>A0ABR9IVC7_RHIVS</name>
<keyword evidence="7" id="KW-0732">Signal</keyword>
<evidence type="ECO:0000313" key="19">
    <source>
        <dbReference type="Proteomes" id="UP000620262"/>
    </source>
</evidence>
<keyword evidence="13" id="KW-0998">Cell outer membrane</keyword>
<sequence>MGIPVTRRGSIIVSMLIALSSCTSLPRSGPDHTDIDRDAAIKVTTPERKVGIDYALIDLNKGILPYFDKIPSSTLRGGFGGGRGGAPDIPIGFGDVVQVSIFEAQSGGLFIPSDAGSRPGNYITLPQQTIDKAGTISIPYAGRVPAAGRMKEEVEQDIEDKLASRAIEPQVVLTTITSRSSEVAVVGDVNNPQKVVLSPAGDRILDAISQAGGLTTPNIETNVTLQRRGKTATIAYETLLKNPSENIYLAPGDTVSVEHERRTFIALGASGTNNRIDFEDSNLTLGEAMAKAGGLLDSRADPREVVVYRKVDRSTLQRLNIDTSRFKSDQVPVIFRANLRDPATLFAVQEFRMADKDVMYISNAHTVELVKFLDILNSVTSTVRGVSNDALDTRDAVRDLGD</sequence>
<evidence type="ECO:0000259" key="17">
    <source>
        <dbReference type="Pfam" id="PF22461"/>
    </source>
</evidence>
<dbReference type="RefSeq" id="WP_192730943.1">
    <property type="nucleotide sequence ID" value="NZ_BAAAVL010000004.1"/>
</dbReference>
<keyword evidence="14" id="KW-0449">Lipoprotein</keyword>
<comment type="caution">
    <text evidence="18">The sequence shown here is derived from an EMBL/GenBank/DDBJ whole genome shotgun (WGS) entry which is preliminary data.</text>
</comment>
<gene>
    <name evidence="18" type="ORF">H4W29_004410</name>
</gene>
<keyword evidence="19" id="KW-1185">Reference proteome</keyword>
<proteinExistence type="inferred from homology"/>
<evidence type="ECO:0000256" key="1">
    <source>
        <dbReference type="ARBA" id="ARBA00004571"/>
    </source>
</evidence>
<dbReference type="Gene3D" id="3.10.560.10">
    <property type="entry name" value="Outer membrane lipoprotein wza domain like"/>
    <property type="match status" value="2"/>
</dbReference>
<evidence type="ECO:0000313" key="18">
    <source>
        <dbReference type="EMBL" id="MBE1507165.1"/>
    </source>
</evidence>
<organism evidence="18 19">
    <name type="scientific">Rhizobium viscosum</name>
    <name type="common">Arthrobacter viscosus</name>
    <dbReference type="NCBI Taxonomy" id="1673"/>
    <lineage>
        <taxon>Bacteria</taxon>
        <taxon>Pseudomonadati</taxon>
        <taxon>Pseudomonadota</taxon>
        <taxon>Alphaproteobacteria</taxon>
        <taxon>Hyphomicrobiales</taxon>
        <taxon>Rhizobiaceae</taxon>
        <taxon>Rhizobium/Agrobacterium group</taxon>
        <taxon>Rhizobium</taxon>
    </lineage>
</organism>
<feature type="domain" description="Polysaccharide export protein N-terminal" evidence="15">
    <location>
        <begin position="87"/>
        <end position="173"/>
    </location>
</feature>
<dbReference type="InterPro" id="IPR003715">
    <property type="entry name" value="Poly_export_N"/>
</dbReference>
<dbReference type="InterPro" id="IPR049712">
    <property type="entry name" value="Poly_export"/>
</dbReference>
<dbReference type="InterPro" id="IPR019554">
    <property type="entry name" value="Soluble_ligand-bd"/>
</dbReference>
<comment type="subcellular location">
    <subcellularLocation>
        <location evidence="1">Cell outer membrane</location>
        <topology evidence="1">Multi-pass membrane protein</topology>
    </subcellularLocation>
</comment>
<dbReference type="PANTHER" id="PTHR33619">
    <property type="entry name" value="POLYSACCHARIDE EXPORT PROTEIN GFCE-RELATED"/>
    <property type="match status" value="1"/>
</dbReference>
<evidence type="ECO:0000256" key="13">
    <source>
        <dbReference type="ARBA" id="ARBA00023237"/>
    </source>
</evidence>
<keyword evidence="10" id="KW-0626">Porin</keyword>
<dbReference type="PROSITE" id="PS51257">
    <property type="entry name" value="PROKAR_LIPOPROTEIN"/>
    <property type="match status" value="1"/>
</dbReference>
<evidence type="ECO:0000256" key="6">
    <source>
        <dbReference type="ARBA" id="ARBA00022692"/>
    </source>
</evidence>
<evidence type="ECO:0000256" key="14">
    <source>
        <dbReference type="ARBA" id="ARBA00023288"/>
    </source>
</evidence>
<feature type="domain" description="SLBB" evidence="17">
    <location>
        <begin position="182"/>
        <end position="257"/>
    </location>
</feature>
<evidence type="ECO:0000256" key="9">
    <source>
        <dbReference type="ARBA" id="ARBA00023065"/>
    </source>
</evidence>
<keyword evidence="9" id="KW-0406">Ion transport</keyword>
<evidence type="ECO:0000256" key="5">
    <source>
        <dbReference type="ARBA" id="ARBA00022597"/>
    </source>
</evidence>
<dbReference type="PANTHER" id="PTHR33619:SF3">
    <property type="entry name" value="POLYSACCHARIDE EXPORT PROTEIN GFCE-RELATED"/>
    <property type="match status" value="1"/>
</dbReference>
<evidence type="ECO:0000256" key="3">
    <source>
        <dbReference type="ARBA" id="ARBA00022448"/>
    </source>
</evidence>